<dbReference type="Proteomes" id="UP000308705">
    <property type="component" value="Unassembled WGS sequence"/>
</dbReference>
<organism evidence="3 4">
    <name type="scientific">Herbidospora galbida</name>
    <dbReference type="NCBI Taxonomy" id="2575442"/>
    <lineage>
        <taxon>Bacteria</taxon>
        <taxon>Bacillati</taxon>
        <taxon>Actinomycetota</taxon>
        <taxon>Actinomycetes</taxon>
        <taxon>Streptosporangiales</taxon>
        <taxon>Streptosporangiaceae</taxon>
        <taxon>Herbidospora</taxon>
    </lineage>
</organism>
<sequence length="331" mass="35116">MSLLRTITKPIREVYNNRDEITQKVKDLPMVALQGALSGVGQALLLGDRVRSTLKRVTGNAPAEETPTDPSRPGVKAVSDIVVEEEEKKPRREPVIFAPRPAASGKPEPVIFQPGGSAPKGDRLVASGAKAEETPVSEAVPASTETTPDDKPLPHAATDPAPAAAPEPAKAENTEEKVAETADHEATTPAATPEAGEKAKAEQEEEPTPVAAEPQGQKTTEPSSDPALAAEPAVPSKIPPAPKPAKKTPGEPVTDTAVPEVTPGHTEEPPARDLPAEPIPGYADLTFASLRARMRGRSKEEIQSWIDYEKASTARPEVLRMFENRLAKLES</sequence>
<evidence type="ECO:0000313" key="3">
    <source>
        <dbReference type="EMBL" id="TKK80679.1"/>
    </source>
</evidence>
<reference evidence="3 4" key="1">
    <citation type="submission" date="2019-04" db="EMBL/GenBank/DDBJ databases">
        <title>Herbidospora sp. NEAU-GS14.nov., a novel actinomycete isolated from soil.</title>
        <authorList>
            <person name="Han L."/>
        </authorList>
    </citation>
    <scope>NUCLEOTIDE SEQUENCE [LARGE SCALE GENOMIC DNA]</scope>
    <source>
        <strain evidence="3 4">NEAU-GS14</strain>
    </source>
</reference>
<dbReference type="OrthoDB" id="3544242at2"/>
<feature type="compositionally biased region" description="Basic and acidic residues" evidence="1">
    <location>
        <begin position="265"/>
        <end position="275"/>
    </location>
</feature>
<dbReference type="InterPro" id="IPR058442">
    <property type="entry name" value="DUF8129"/>
</dbReference>
<feature type="compositionally biased region" description="Low complexity" evidence="1">
    <location>
        <begin position="154"/>
        <end position="168"/>
    </location>
</feature>
<evidence type="ECO:0000259" key="2">
    <source>
        <dbReference type="Pfam" id="PF26450"/>
    </source>
</evidence>
<proteinExistence type="predicted"/>
<dbReference type="RefSeq" id="WP_137251458.1">
    <property type="nucleotide sequence ID" value="NZ_SZQA01000057.1"/>
</dbReference>
<feature type="region of interest" description="Disordered" evidence="1">
    <location>
        <begin position="57"/>
        <end position="280"/>
    </location>
</feature>
<keyword evidence="4" id="KW-1185">Reference proteome</keyword>
<protein>
    <recommendedName>
        <fullName evidence="2">DUF8129 domain-containing protein</fullName>
    </recommendedName>
</protein>
<evidence type="ECO:0000256" key="1">
    <source>
        <dbReference type="SAM" id="MobiDB-lite"/>
    </source>
</evidence>
<feature type="domain" description="DUF8129" evidence="2">
    <location>
        <begin position="270"/>
        <end position="330"/>
    </location>
</feature>
<accession>A0A4U3LYJ7</accession>
<comment type="caution">
    <text evidence="3">The sequence shown here is derived from an EMBL/GenBank/DDBJ whole genome shotgun (WGS) entry which is preliminary data.</text>
</comment>
<gene>
    <name evidence="3" type="ORF">FDA94_35740</name>
</gene>
<dbReference type="EMBL" id="SZQA01000057">
    <property type="protein sequence ID" value="TKK80679.1"/>
    <property type="molecule type" value="Genomic_DNA"/>
</dbReference>
<dbReference type="Pfam" id="PF26450">
    <property type="entry name" value="DUF8129"/>
    <property type="match status" value="1"/>
</dbReference>
<evidence type="ECO:0000313" key="4">
    <source>
        <dbReference type="Proteomes" id="UP000308705"/>
    </source>
</evidence>
<name>A0A4U3LYJ7_9ACTN</name>
<dbReference type="AlphaFoldDB" id="A0A4U3LYJ7"/>
<feature type="compositionally biased region" description="Basic and acidic residues" evidence="1">
    <location>
        <begin position="169"/>
        <end position="186"/>
    </location>
</feature>